<evidence type="ECO:0000256" key="1">
    <source>
        <dbReference type="ARBA" id="ARBA00023012"/>
    </source>
</evidence>
<evidence type="ECO:0000259" key="7">
    <source>
        <dbReference type="PROSITE" id="PS50110"/>
    </source>
</evidence>
<evidence type="ECO:0000256" key="5">
    <source>
        <dbReference type="PROSITE-ProRule" id="PRU00169"/>
    </source>
</evidence>
<keyword evidence="1" id="KW-0902">Two-component regulatory system</keyword>
<name>A0A4U6VDJ0_SETVI</name>
<evidence type="ECO:0000256" key="6">
    <source>
        <dbReference type="SAM" id="MobiDB-lite"/>
    </source>
</evidence>
<keyword evidence="2" id="KW-0805">Transcription regulation</keyword>
<feature type="compositionally biased region" description="Basic residues" evidence="6">
    <location>
        <begin position="50"/>
        <end position="59"/>
    </location>
</feature>
<feature type="compositionally biased region" description="Basic and acidic residues" evidence="6">
    <location>
        <begin position="60"/>
        <end position="71"/>
    </location>
</feature>
<proteinExistence type="predicted"/>
<dbReference type="Gene3D" id="1.10.10.60">
    <property type="entry name" value="Homeodomain-like"/>
    <property type="match status" value="1"/>
</dbReference>
<dbReference type="Gramene" id="TKW22107">
    <property type="protein sequence ID" value="TKW22107"/>
    <property type="gene ID" value="SEVIR_4G207300v2"/>
</dbReference>
<gene>
    <name evidence="8" type="ORF">SEVIR_4G207300v2</name>
</gene>
<keyword evidence="4" id="KW-0539">Nucleus</keyword>
<feature type="region of interest" description="Disordered" evidence="6">
    <location>
        <begin position="39"/>
        <end position="81"/>
    </location>
</feature>
<dbReference type="GO" id="GO:0003677">
    <property type="term" value="F:DNA binding"/>
    <property type="evidence" value="ECO:0007669"/>
    <property type="project" value="InterPro"/>
</dbReference>
<evidence type="ECO:0000256" key="3">
    <source>
        <dbReference type="ARBA" id="ARBA00023163"/>
    </source>
</evidence>
<organism evidence="8 9">
    <name type="scientific">Setaria viridis</name>
    <name type="common">Green bristlegrass</name>
    <name type="synonym">Setaria italica subsp. viridis</name>
    <dbReference type="NCBI Taxonomy" id="4556"/>
    <lineage>
        <taxon>Eukaryota</taxon>
        <taxon>Viridiplantae</taxon>
        <taxon>Streptophyta</taxon>
        <taxon>Embryophyta</taxon>
        <taxon>Tracheophyta</taxon>
        <taxon>Spermatophyta</taxon>
        <taxon>Magnoliopsida</taxon>
        <taxon>Liliopsida</taxon>
        <taxon>Poales</taxon>
        <taxon>Poaceae</taxon>
        <taxon>PACMAD clade</taxon>
        <taxon>Panicoideae</taxon>
        <taxon>Panicodae</taxon>
        <taxon>Paniceae</taxon>
        <taxon>Cenchrinae</taxon>
        <taxon>Setaria</taxon>
    </lineage>
</organism>
<feature type="domain" description="Response regulatory" evidence="7">
    <location>
        <begin position="1"/>
        <end position="35"/>
    </location>
</feature>
<dbReference type="PROSITE" id="PS50110">
    <property type="entry name" value="RESPONSE_REGULATORY"/>
    <property type="match status" value="1"/>
</dbReference>
<dbReference type="AlphaFoldDB" id="A0A4U6VDJ0"/>
<keyword evidence="9" id="KW-1185">Reference proteome</keyword>
<protein>
    <recommendedName>
        <fullName evidence="7">Response regulatory domain-containing protein</fullName>
    </recommendedName>
</protein>
<feature type="compositionally biased region" description="Polar residues" evidence="6">
    <location>
        <begin position="160"/>
        <end position="192"/>
    </location>
</feature>
<evidence type="ECO:0000313" key="9">
    <source>
        <dbReference type="Proteomes" id="UP000298652"/>
    </source>
</evidence>
<dbReference type="PANTHER" id="PTHR43874:SF116">
    <property type="entry name" value="RESPONSE REGULATORY DOMAIN-CONTAINING PROTEIN"/>
    <property type="match status" value="1"/>
</dbReference>
<dbReference type="InterPro" id="IPR001789">
    <property type="entry name" value="Sig_transdc_resp-reg_receiver"/>
</dbReference>
<dbReference type="GO" id="GO:0000160">
    <property type="term" value="P:phosphorelay signal transduction system"/>
    <property type="evidence" value="ECO:0007669"/>
    <property type="project" value="UniProtKB-KW"/>
</dbReference>
<reference evidence="8" key="1">
    <citation type="submission" date="2019-03" db="EMBL/GenBank/DDBJ databases">
        <title>WGS assembly of Setaria viridis.</title>
        <authorList>
            <person name="Huang P."/>
            <person name="Jenkins J."/>
            <person name="Grimwood J."/>
            <person name="Barry K."/>
            <person name="Healey A."/>
            <person name="Mamidi S."/>
            <person name="Sreedasyam A."/>
            <person name="Shu S."/>
            <person name="Feldman M."/>
            <person name="Wu J."/>
            <person name="Yu Y."/>
            <person name="Chen C."/>
            <person name="Johnson J."/>
            <person name="Rokhsar D."/>
            <person name="Baxter I."/>
            <person name="Schmutz J."/>
            <person name="Brutnell T."/>
            <person name="Kellogg E."/>
        </authorList>
    </citation>
    <scope>NUCLEOTIDE SEQUENCE [LARGE SCALE GENOMIC DNA]</scope>
</reference>
<dbReference type="InterPro" id="IPR009057">
    <property type="entry name" value="Homeodomain-like_sf"/>
</dbReference>
<feature type="region of interest" description="Disordered" evidence="6">
    <location>
        <begin position="160"/>
        <end position="200"/>
    </location>
</feature>
<dbReference type="InterPro" id="IPR045279">
    <property type="entry name" value="ARR-like"/>
</dbReference>
<dbReference type="NCBIfam" id="TIGR01557">
    <property type="entry name" value="myb_SHAQKYF"/>
    <property type="match status" value="1"/>
</dbReference>
<evidence type="ECO:0000256" key="2">
    <source>
        <dbReference type="ARBA" id="ARBA00023015"/>
    </source>
</evidence>
<dbReference type="InterPro" id="IPR006447">
    <property type="entry name" value="Myb_dom_plants"/>
</dbReference>
<keyword evidence="3" id="KW-0804">Transcription</keyword>
<evidence type="ECO:0000256" key="4">
    <source>
        <dbReference type="ARBA" id="ARBA00023242"/>
    </source>
</evidence>
<dbReference type="PANTHER" id="PTHR43874">
    <property type="entry name" value="TWO-COMPONENT RESPONSE REGULATOR"/>
    <property type="match status" value="1"/>
</dbReference>
<evidence type="ECO:0000313" key="8">
    <source>
        <dbReference type="EMBL" id="TKW22107.1"/>
    </source>
</evidence>
<sequence length="382" mass="41648">MRREFMVKGVKYRACDYLLKPTRLEQFRNVWMHVLQSGHGENSEKDGANHTRKHSKKNKKDGNGAKGDKDGMSTQKKQRIQWSEAVPKKLLEVMNVDGLTRDCIASHLQKYRIYLKQLNDGTFKHSNPFMEELQMLEANRGIPFDADNFFEEIAKGEMSAPSSHLPLQSPEFANQPSVHTQSSSAGQFNQVAPSDHLPLQSPELVNQPSIQIPPSSVGLFNPVAREPHQLAGLLNSSSSWRNGVPPRFPDIGHIAGTFIGPTHTNSIMINQISGLVASSSRVPTFMNEYQNQMAGLMGTSAPMVGLSEQVAETQFNSGSSASSTVVPIGNSTLGSSSSIRPTFSSLQIGNPVMPTQMPNGGSATGNLREGGTPLISNLLVIK</sequence>
<dbReference type="EMBL" id="CM016555">
    <property type="protein sequence ID" value="TKW22107.1"/>
    <property type="molecule type" value="Genomic_DNA"/>
</dbReference>
<dbReference type="SUPFAM" id="SSF46689">
    <property type="entry name" value="Homeodomain-like"/>
    <property type="match status" value="1"/>
</dbReference>
<dbReference type="GO" id="GO:0009736">
    <property type="term" value="P:cytokinin-activated signaling pathway"/>
    <property type="evidence" value="ECO:0007669"/>
    <property type="project" value="InterPro"/>
</dbReference>
<accession>A0A4U6VDJ0</accession>
<comment type="caution">
    <text evidence="5">Lacks conserved residue(s) required for the propagation of feature annotation.</text>
</comment>
<dbReference type="Proteomes" id="UP000298652">
    <property type="component" value="Chromosome 4"/>
</dbReference>